<dbReference type="Pfam" id="PF06082">
    <property type="entry name" value="YjbH"/>
    <property type="match status" value="1"/>
</dbReference>
<feature type="region of interest" description="Disordered" evidence="1">
    <location>
        <begin position="537"/>
        <end position="595"/>
    </location>
</feature>
<dbReference type="InterPro" id="IPR010344">
    <property type="entry name" value="YbjH"/>
</dbReference>
<organism evidence="2">
    <name type="scientific">Burkholderia pseudomallei</name>
    <name type="common">Pseudomonas pseudomallei</name>
    <dbReference type="NCBI Taxonomy" id="28450"/>
    <lineage>
        <taxon>Bacteria</taxon>
        <taxon>Pseudomonadati</taxon>
        <taxon>Pseudomonadota</taxon>
        <taxon>Betaproteobacteria</taxon>
        <taxon>Burkholderiales</taxon>
        <taxon>Burkholderiaceae</taxon>
        <taxon>Burkholderia</taxon>
        <taxon>pseudomallei group</taxon>
    </lineage>
</organism>
<dbReference type="Gene3D" id="3.10.560.10">
    <property type="entry name" value="Outer membrane lipoprotein wza domain like"/>
    <property type="match status" value="1"/>
</dbReference>
<name>A0A8A4DQ66_BURPE</name>
<accession>A0A8A4DQ66</accession>
<proteinExistence type="predicted"/>
<protein>
    <submittedName>
        <fullName evidence="2">YjbH domain-containing protein</fullName>
    </submittedName>
</protein>
<dbReference type="EMBL" id="CP071754">
    <property type="protein sequence ID" value="QTB60117.1"/>
    <property type="molecule type" value="Genomic_DNA"/>
</dbReference>
<reference evidence="2" key="1">
    <citation type="submission" date="2021-03" db="EMBL/GenBank/DDBJ databases">
        <title>Complete genome of Burkholderia pseudomallei_VBP364.</title>
        <authorList>
            <person name="Balaji V."/>
            <person name="Yamuna B."/>
            <person name="Monisha P."/>
        </authorList>
    </citation>
    <scope>NUCLEOTIDE SEQUENCE</scope>
    <source>
        <strain evidence="2">VBP364</strain>
    </source>
</reference>
<dbReference type="AlphaFoldDB" id="A0A8A4DQ66"/>
<feature type="compositionally biased region" description="Pro residues" evidence="1">
    <location>
        <begin position="543"/>
        <end position="554"/>
    </location>
</feature>
<evidence type="ECO:0000256" key="1">
    <source>
        <dbReference type="SAM" id="MobiDB-lite"/>
    </source>
</evidence>
<evidence type="ECO:0000313" key="2">
    <source>
        <dbReference type="EMBL" id="QTB60117.1"/>
    </source>
</evidence>
<sequence length="998" mass="107999">MPKREATGRKRRGGTWLAVVLACARPFDAAAHVEETIAAPTHLGDWLAAHQSTPAVGTPPSGAPSPYLGGLSWRSNREVAAQQASKRRLLAGIDALPALTPAAQAARARLSAMIAARAATGRVIVARSDARWLQANPAHDPYLEAGDVVTIPERPSSVAVVRADGSICTVAHVQDVEALPYVLACDPDAAPDLAWIAQPDGTVSESKVAMWNRDVQDTPAPGSWIWAPDRGSRWPPALSRALAEFMATQGVSGLADDGSPLPAPPIAPVHQTAFPSGAPSRSAAFPVTGGDWGTAGILQTPTARMNDAGEASLSMSHVSPYTRLNFTLQPLDWLEIGFRYTDVSNQPYGPVSLSGTQSYKDKSIDAKLRLWRESAYLPDVAVGFRDIAGSGLFSGEYLVASKRTGPFDWSVGLGWGYVGARGNLRNPLAVVSRRFDDRTNSATPNGGELGYSSWFRGRVSPFGGVQYQTPHERLILKAEYDGNDYRHEPFGQVLKARSPFNFGAVYRATRNIDLSLGFERGARVMFGVSLHGNLKRASMPKLGNPPAPPAPPVTQPAANAGPPPPAADPASGDAQAATAQASRIGRASPSPFDRDWSGTVAQLQAQTHWHVRSIRALGMDLVVEFDDVDAFYLQDPLERIATILNRDAPLNVRTFHVVALVHGVPVADYQVQRTQWFASRTRALTPSEAAPDTALGRPLTRQSIDMLPSLFEQRPKAFVASVGPGYRQTLGGPNGFLLYQISADAYGELRLPGGAWLGGELNVGLVDNYGKFTYTADSKLPRVRTYLREYLTTSRVTLPLLQLTKMGRLGNDQFYSVYGGLLESMFAGVGAEWLYRPADSRLAIGVDVNAVRQRGFRQDFSMRDYRTLTGHVTAYWNTGWQGIQINLSVGQYLAKDKGATLDISRRFRNGVVIGAYATKTNISAAQFGEGSFDKGIYLTIPFDAMMTRSSGSVANLRWNPVTRDGGAKLDRKYPLYDLTDMGERRSLWYAPPDGALSP</sequence>
<dbReference type="PROSITE" id="PS51257">
    <property type="entry name" value="PROKAR_LIPOPROTEIN"/>
    <property type="match status" value="1"/>
</dbReference>
<dbReference type="RefSeq" id="WP_207416693.1">
    <property type="nucleotide sequence ID" value="NZ_CP071755.2"/>
</dbReference>
<feature type="compositionally biased region" description="Low complexity" evidence="1">
    <location>
        <begin position="568"/>
        <end position="582"/>
    </location>
</feature>
<gene>
    <name evidence="2" type="ORF">J3D99_19195</name>
</gene>